<keyword evidence="11" id="KW-0539">Nucleus</keyword>
<evidence type="ECO:0000256" key="11">
    <source>
        <dbReference type="ARBA" id="ARBA00023242"/>
    </source>
</evidence>
<dbReference type="EMBL" id="CP119964">
    <property type="protein sequence ID" value="WFD40739.1"/>
    <property type="molecule type" value="Genomic_DNA"/>
</dbReference>
<dbReference type="SUPFAM" id="SSF54648">
    <property type="entry name" value="DLC"/>
    <property type="match status" value="1"/>
</dbReference>
<dbReference type="PANTHER" id="PTHR11886">
    <property type="entry name" value="DYNEIN LIGHT CHAIN"/>
    <property type="match status" value="1"/>
</dbReference>
<dbReference type="InterPro" id="IPR037177">
    <property type="entry name" value="DLC_sf"/>
</dbReference>
<dbReference type="GO" id="GO:0005634">
    <property type="term" value="C:nucleus"/>
    <property type="evidence" value="ECO:0007669"/>
    <property type="project" value="UniProtKB-SubCell"/>
</dbReference>
<keyword evidence="9 12" id="KW-0243">Dynein</keyword>
<comment type="similarity">
    <text evidence="3 12">Belongs to the dynein light chain family.</text>
</comment>
<dbReference type="GO" id="GO:0007017">
    <property type="term" value="P:microtubule-based process"/>
    <property type="evidence" value="ECO:0007669"/>
    <property type="project" value="InterPro"/>
</dbReference>
<evidence type="ECO:0000256" key="2">
    <source>
        <dbReference type="ARBA" id="ARBA00004245"/>
    </source>
</evidence>
<evidence type="ECO:0000256" key="3">
    <source>
        <dbReference type="ARBA" id="ARBA00010156"/>
    </source>
</evidence>
<evidence type="ECO:0000256" key="4">
    <source>
        <dbReference type="ARBA" id="ARBA00022448"/>
    </source>
</evidence>
<keyword evidence="8" id="KW-0653">Protein transport</keyword>
<organism evidence="13 14">
    <name type="scientific">Malassezia japonica</name>
    <dbReference type="NCBI Taxonomy" id="223818"/>
    <lineage>
        <taxon>Eukaryota</taxon>
        <taxon>Fungi</taxon>
        <taxon>Dikarya</taxon>
        <taxon>Basidiomycota</taxon>
        <taxon>Ustilaginomycotina</taxon>
        <taxon>Malasseziomycetes</taxon>
        <taxon>Malasseziales</taxon>
        <taxon>Malasseziaceae</taxon>
        <taxon>Malassezia</taxon>
    </lineage>
</organism>
<dbReference type="AlphaFoldDB" id="A0AAF0JC47"/>
<protein>
    <recommendedName>
        <fullName evidence="12">Dynein light chain</fullName>
    </recommendedName>
</protein>
<dbReference type="GO" id="GO:0045505">
    <property type="term" value="F:dynein intermediate chain binding"/>
    <property type="evidence" value="ECO:0007669"/>
    <property type="project" value="TreeGrafter"/>
</dbReference>
<evidence type="ECO:0000256" key="9">
    <source>
        <dbReference type="ARBA" id="ARBA00023017"/>
    </source>
</evidence>
<evidence type="ECO:0000256" key="10">
    <source>
        <dbReference type="ARBA" id="ARBA00023212"/>
    </source>
</evidence>
<evidence type="ECO:0000313" key="14">
    <source>
        <dbReference type="Proteomes" id="UP001217754"/>
    </source>
</evidence>
<keyword evidence="7" id="KW-0509">mRNA transport</keyword>
<proteinExistence type="inferred from homology"/>
<keyword evidence="4 12" id="KW-0813">Transport</keyword>
<dbReference type="GO" id="GO:0005874">
    <property type="term" value="C:microtubule"/>
    <property type="evidence" value="ECO:0007669"/>
    <property type="project" value="UniProtKB-KW"/>
</dbReference>
<evidence type="ECO:0000313" key="13">
    <source>
        <dbReference type="EMBL" id="WFD40739.1"/>
    </source>
</evidence>
<evidence type="ECO:0000256" key="5">
    <source>
        <dbReference type="ARBA" id="ARBA00022490"/>
    </source>
</evidence>
<dbReference type="GO" id="GO:0005868">
    <property type="term" value="C:cytoplasmic dynein complex"/>
    <property type="evidence" value="ECO:0007669"/>
    <property type="project" value="TreeGrafter"/>
</dbReference>
<reference evidence="13" key="1">
    <citation type="submission" date="2023-03" db="EMBL/GenBank/DDBJ databases">
        <title>Mating type loci evolution in Malassezia.</title>
        <authorList>
            <person name="Coelho M.A."/>
        </authorList>
    </citation>
    <scope>NUCLEOTIDE SEQUENCE</scope>
    <source>
        <strain evidence="13">CBS 9431</strain>
    </source>
</reference>
<evidence type="ECO:0000256" key="1">
    <source>
        <dbReference type="ARBA" id="ARBA00004123"/>
    </source>
</evidence>
<keyword evidence="5 12" id="KW-0963">Cytoplasm</keyword>
<dbReference type="GO" id="GO:0015031">
    <property type="term" value="P:protein transport"/>
    <property type="evidence" value="ECO:0007669"/>
    <property type="project" value="UniProtKB-KW"/>
</dbReference>
<dbReference type="InterPro" id="IPR001372">
    <property type="entry name" value="Dynein_light_chain_typ-1/2"/>
</dbReference>
<dbReference type="GO" id="GO:0051028">
    <property type="term" value="P:mRNA transport"/>
    <property type="evidence" value="ECO:0007669"/>
    <property type="project" value="UniProtKB-KW"/>
</dbReference>
<accession>A0AAF0JC47</accession>
<keyword evidence="12" id="KW-0505">Motor protein</keyword>
<dbReference type="Pfam" id="PF01221">
    <property type="entry name" value="Dynein_light"/>
    <property type="match status" value="1"/>
</dbReference>
<evidence type="ECO:0000256" key="7">
    <source>
        <dbReference type="ARBA" id="ARBA00022816"/>
    </source>
</evidence>
<sequence length="82" mass="8757">MAAPQGTHAGDVPKAVVKNVDMDADMQQAVVEIAADAIVKFALEKDMAAFVKRTVDDQYGPTWHVIVGRSFGSYVTHGTSHG</sequence>
<dbReference type="RefSeq" id="XP_060123636.1">
    <property type="nucleotide sequence ID" value="XM_060267653.1"/>
</dbReference>
<comment type="subunit">
    <text evidence="12">Cytoplasmic dynein consists of two catalytic heavy chains (HCs) and a number of non-catalytic subunits which present intermediate chains (ICs), light intermediate chains (LICs) and light chains (LCs).</text>
</comment>
<dbReference type="Gene3D" id="3.30.740.10">
    <property type="entry name" value="Protein Inhibitor Of Neuronal Nitric Oxide Synthase"/>
    <property type="match status" value="1"/>
</dbReference>
<evidence type="ECO:0000256" key="8">
    <source>
        <dbReference type="ARBA" id="ARBA00022927"/>
    </source>
</evidence>
<evidence type="ECO:0000256" key="12">
    <source>
        <dbReference type="RuleBase" id="RU365010"/>
    </source>
</evidence>
<name>A0AAF0JC47_9BASI</name>
<keyword evidence="10 12" id="KW-0206">Cytoskeleton</keyword>
<dbReference type="Proteomes" id="UP001217754">
    <property type="component" value="Chromosome 7"/>
</dbReference>
<gene>
    <name evidence="13" type="primary">DYN2</name>
    <name evidence="13" type="ORF">MJAP1_003728</name>
</gene>
<comment type="function">
    <text evidence="12">Acts as one of several non-catalytic accessory components of the cytoplasmic dynein complex that are thought to be involved in linking dynein to cargos and to adapter proteins that regulate dynein function. Cytoplasmic dynein acts as a motor for the intracellular retrograde motility of vesicles and organelles along microtubules. May play a role in changing or maintaining the spatial distribution of cytoskeletal structures.</text>
</comment>
<dbReference type="SMART" id="SM01375">
    <property type="entry name" value="Dynein_light"/>
    <property type="match status" value="1"/>
</dbReference>
<evidence type="ECO:0000256" key="6">
    <source>
        <dbReference type="ARBA" id="ARBA00022701"/>
    </source>
</evidence>
<dbReference type="GeneID" id="85227379"/>
<dbReference type="FunFam" id="3.30.740.10:FF:000005">
    <property type="entry name" value="Dynein light chain"/>
    <property type="match status" value="1"/>
</dbReference>
<comment type="subcellular location">
    <subcellularLocation>
        <location evidence="2 12">Cytoplasm</location>
        <location evidence="2 12">Cytoskeleton</location>
    </subcellularLocation>
    <subcellularLocation>
        <location evidence="1">Nucleus</location>
    </subcellularLocation>
</comment>
<keyword evidence="6 12" id="KW-0493">Microtubule</keyword>
<keyword evidence="14" id="KW-1185">Reference proteome</keyword>
<dbReference type="PANTHER" id="PTHR11886:SF35">
    <property type="entry name" value="DYNEIN LIGHT CHAIN"/>
    <property type="match status" value="1"/>
</dbReference>